<evidence type="ECO:0000313" key="4">
    <source>
        <dbReference type="Proteomes" id="UP001501671"/>
    </source>
</evidence>
<evidence type="ECO:0000256" key="1">
    <source>
        <dbReference type="ARBA" id="ARBA00022729"/>
    </source>
</evidence>
<dbReference type="InterPro" id="IPR006059">
    <property type="entry name" value="SBP"/>
</dbReference>
<dbReference type="Pfam" id="PF13416">
    <property type="entry name" value="SBP_bac_8"/>
    <property type="match status" value="1"/>
</dbReference>
<dbReference type="SUPFAM" id="SSF53850">
    <property type="entry name" value="Periplasmic binding protein-like II"/>
    <property type="match status" value="1"/>
</dbReference>
<sequence length="351" mass="38346">MNRFVVKLGAALGLAVCLQGAALGAQPAADGASLALYGGPDRQARLLQAARKEGELTLYTVTPGPNSDPIIAAFTRKYGIKVNVWRASSDAVLKRVVTEAQGSRFDVDVIENNTLENEALHREGLLQAVESPYAADLLPQATAPHREWAGTVINVWIGAYNTELIKAQDLPKSYSDLRDPKWKGKLGIEGNNYQWFATLTQAMGGQPAVQLFRDIVDTNGLSVRKGHSLLANLVASGEVPLSLTVYNWNVPTLEKKGAPIRGFTMSPLVGQFRTVALSKKAPHPAAGLLFYDFMLNEAQPMLADLGELVPSKRVDSPYTRQPITFVDPGQALDMNERWKRTWDDVVLKRGQ</sequence>
<dbReference type="PANTHER" id="PTHR30006:SF24">
    <property type="entry name" value="SLL0237 PROTEIN"/>
    <property type="match status" value="1"/>
</dbReference>
<dbReference type="RefSeq" id="WP_345250813.1">
    <property type="nucleotide sequence ID" value="NZ_BAABFO010000015.1"/>
</dbReference>
<comment type="caution">
    <text evidence="3">The sequence shown here is derived from an EMBL/GenBank/DDBJ whole genome shotgun (WGS) entry which is preliminary data.</text>
</comment>
<accession>A0ABP8HAK5</accession>
<keyword evidence="4" id="KW-1185">Reference proteome</keyword>
<dbReference type="PANTHER" id="PTHR30006">
    <property type="entry name" value="THIAMINE-BINDING PERIPLASMIC PROTEIN-RELATED"/>
    <property type="match status" value="1"/>
</dbReference>
<keyword evidence="1 2" id="KW-0732">Signal</keyword>
<name>A0ABP8HAK5_9BURK</name>
<organism evidence="3 4">
    <name type="scientific">Pigmentiphaga soli</name>
    <dbReference type="NCBI Taxonomy" id="1007095"/>
    <lineage>
        <taxon>Bacteria</taxon>
        <taxon>Pseudomonadati</taxon>
        <taxon>Pseudomonadota</taxon>
        <taxon>Betaproteobacteria</taxon>
        <taxon>Burkholderiales</taxon>
        <taxon>Alcaligenaceae</taxon>
        <taxon>Pigmentiphaga</taxon>
    </lineage>
</organism>
<dbReference type="Gene3D" id="3.40.190.10">
    <property type="entry name" value="Periplasmic binding protein-like II"/>
    <property type="match status" value="2"/>
</dbReference>
<evidence type="ECO:0000256" key="2">
    <source>
        <dbReference type="SAM" id="SignalP"/>
    </source>
</evidence>
<dbReference type="EMBL" id="BAABFO010000015">
    <property type="protein sequence ID" value="GAA4336713.1"/>
    <property type="molecule type" value="Genomic_DNA"/>
</dbReference>
<protein>
    <submittedName>
        <fullName evidence="3">Extracellular solute-binding protein</fullName>
    </submittedName>
</protein>
<feature type="signal peptide" evidence="2">
    <location>
        <begin position="1"/>
        <end position="21"/>
    </location>
</feature>
<feature type="chain" id="PRO_5047402615" evidence="2">
    <location>
        <begin position="22"/>
        <end position="351"/>
    </location>
</feature>
<dbReference type="Proteomes" id="UP001501671">
    <property type="component" value="Unassembled WGS sequence"/>
</dbReference>
<evidence type="ECO:0000313" key="3">
    <source>
        <dbReference type="EMBL" id="GAA4336713.1"/>
    </source>
</evidence>
<gene>
    <name evidence="3" type="ORF">GCM10023144_31470</name>
</gene>
<reference evidence="4" key="1">
    <citation type="journal article" date="2019" name="Int. J. Syst. Evol. Microbiol.">
        <title>The Global Catalogue of Microorganisms (GCM) 10K type strain sequencing project: providing services to taxonomists for standard genome sequencing and annotation.</title>
        <authorList>
            <consortium name="The Broad Institute Genomics Platform"/>
            <consortium name="The Broad Institute Genome Sequencing Center for Infectious Disease"/>
            <person name="Wu L."/>
            <person name="Ma J."/>
        </authorList>
    </citation>
    <scope>NUCLEOTIDE SEQUENCE [LARGE SCALE GENOMIC DNA]</scope>
    <source>
        <strain evidence="4">JCM 17666</strain>
    </source>
</reference>
<proteinExistence type="predicted"/>